<dbReference type="InterPro" id="IPR010035">
    <property type="entry name" value="Thi_S"/>
</dbReference>
<dbReference type="NCBIfam" id="TIGR01683">
    <property type="entry name" value="thiS"/>
    <property type="match status" value="1"/>
</dbReference>
<organism evidence="1">
    <name type="scientific">Candidatus Pantoea edessiphila</name>
    <dbReference type="NCBI Taxonomy" id="2044610"/>
    <lineage>
        <taxon>Bacteria</taxon>
        <taxon>Pseudomonadati</taxon>
        <taxon>Pseudomonadota</taxon>
        <taxon>Gammaproteobacteria</taxon>
        <taxon>Enterobacterales</taxon>
        <taxon>Erwiniaceae</taxon>
        <taxon>Pantoea</taxon>
    </lineage>
</organism>
<evidence type="ECO:0000313" key="1">
    <source>
        <dbReference type="EMBL" id="PPI86950.1"/>
    </source>
</evidence>
<dbReference type="Proteomes" id="UP000296034">
    <property type="component" value="Plasmid pSOE1"/>
</dbReference>
<dbReference type="InterPro" id="IPR012675">
    <property type="entry name" value="Beta-grasp_dom_sf"/>
</dbReference>
<comment type="caution">
    <text evidence="1">The sequence shown here is derived from an EMBL/GenBank/DDBJ whole genome shotgun (WGS) entry which is preliminary data.</text>
</comment>
<name>A0A2P5SXC2_9GAMM</name>
<protein>
    <submittedName>
        <fullName evidence="1">Thiamine biosynthesis protein ThiS</fullName>
    </submittedName>
</protein>
<gene>
    <name evidence="1" type="primary">thiS</name>
    <name evidence="1" type="ORF">CRV11_03600</name>
</gene>
<dbReference type="PANTHER" id="PTHR34472:SF1">
    <property type="entry name" value="SULFUR CARRIER PROTEIN THIS"/>
    <property type="match status" value="1"/>
</dbReference>
<dbReference type="InterPro" id="IPR016155">
    <property type="entry name" value="Mopterin_synth/thiamin_S_b"/>
</dbReference>
<dbReference type="RefSeq" id="WP_136131306.1">
    <property type="nucleotide sequence ID" value="NZ_CM009569.1"/>
</dbReference>
<dbReference type="Gene3D" id="3.10.20.30">
    <property type="match status" value="1"/>
</dbReference>
<geneLocation type="plasmid" evidence="1">
    <name>pSOE1</name>
</geneLocation>
<dbReference type="OrthoDB" id="6388078at2"/>
<dbReference type="AlphaFoldDB" id="A0A2P5SXC2"/>
<keyword evidence="1" id="KW-0614">Plasmid</keyword>
<dbReference type="Pfam" id="PF02597">
    <property type="entry name" value="ThiS"/>
    <property type="match status" value="1"/>
</dbReference>
<dbReference type="PANTHER" id="PTHR34472">
    <property type="entry name" value="SULFUR CARRIER PROTEIN THIS"/>
    <property type="match status" value="1"/>
</dbReference>
<dbReference type="EMBL" id="PDKS01000009">
    <property type="protein sequence ID" value="PPI86950.1"/>
    <property type="molecule type" value="Genomic_DNA"/>
</dbReference>
<dbReference type="InterPro" id="IPR003749">
    <property type="entry name" value="ThiS/MoaD-like"/>
</dbReference>
<proteinExistence type="predicted"/>
<reference evidence="1" key="1">
    <citation type="journal article" date="2018" name="Genome Biol. Evol.">
        <title>Cladogenesis and Genomic Streamlining in Extracellular Endosymbionts of Tropical Stink Bugs.</title>
        <authorList>
            <person name="Otero-Bravo A."/>
            <person name="Goffredi S."/>
            <person name="Sabree Z.L."/>
        </authorList>
    </citation>
    <scope>NUCLEOTIDE SEQUENCE [LARGE SCALE GENOMIC DNA]</scope>
    <source>
        <strain evidence="1">SoET</strain>
        <plasmid evidence="1">pSOE1</plasmid>
    </source>
</reference>
<sequence>MQINFNDDVLEILEPIDLNELILKQCGNIDGIAIAVNNKIITINQWSQYKIKNNDEIVVFQAIAGG</sequence>
<accession>A0A2P5SXC2</accession>
<dbReference type="SUPFAM" id="SSF54285">
    <property type="entry name" value="MoaD/ThiS"/>
    <property type="match status" value="1"/>
</dbReference>